<sequence length="282" mass="31282">MAERETVLIVDDEENVLAALRRLLRREGYRILTATGGEEALALLRETPADVIVADQRMPGMSGTEFLERAREISPLSVRMILSGYTAVDAITEAVNRGHVFKFLLKPWDDDELKAVVREALEVARLRRENDRLARELRERNRELEDWNRRLEERVADRTRELELRNRVLENYQHVLHQVPVGVLGVGDDGLVAFANDRARRILGGADPVLLEAPVAAVLGPETAREVAGVGPGRPSFRGVLQRPGGSPVEVRAAPVRYPHGAVGRVVVLIERDGGPEEGGLP</sequence>
<dbReference type="GO" id="GO:0000160">
    <property type="term" value="P:phosphorelay signal transduction system"/>
    <property type="evidence" value="ECO:0007669"/>
    <property type="project" value="InterPro"/>
</dbReference>
<reference evidence="5 6" key="1">
    <citation type="submission" date="2020-02" db="EMBL/GenBank/DDBJ databases">
        <title>Comparative genomics of sulfur disproportionating microorganisms.</title>
        <authorList>
            <person name="Ward L.M."/>
            <person name="Bertran E."/>
            <person name="Johnston D.T."/>
        </authorList>
    </citation>
    <scope>NUCLEOTIDE SEQUENCE [LARGE SCALE GENOMIC DNA]</scope>
    <source>
        <strain evidence="5 6">DSM 100025</strain>
    </source>
</reference>
<evidence type="ECO:0000256" key="1">
    <source>
        <dbReference type="ARBA" id="ARBA00022553"/>
    </source>
</evidence>
<evidence type="ECO:0000259" key="4">
    <source>
        <dbReference type="PROSITE" id="PS50110"/>
    </source>
</evidence>
<dbReference type="InterPro" id="IPR011006">
    <property type="entry name" value="CheY-like_superfamily"/>
</dbReference>
<dbReference type="PANTHER" id="PTHR44591">
    <property type="entry name" value="STRESS RESPONSE REGULATOR PROTEIN 1"/>
    <property type="match status" value="1"/>
</dbReference>
<accession>A0A6N9TPZ8</accession>
<evidence type="ECO:0000313" key="5">
    <source>
        <dbReference type="EMBL" id="NDY41814.1"/>
    </source>
</evidence>
<keyword evidence="6" id="KW-1185">Reference proteome</keyword>
<dbReference type="EMBL" id="JAAGRR010000018">
    <property type="protein sequence ID" value="NDY41814.1"/>
    <property type="molecule type" value="Genomic_DNA"/>
</dbReference>
<feature type="coiled-coil region" evidence="3">
    <location>
        <begin position="116"/>
        <end position="154"/>
    </location>
</feature>
<dbReference type="InterPro" id="IPR050595">
    <property type="entry name" value="Bact_response_regulator"/>
</dbReference>
<dbReference type="Pfam" id="PF00072">
    <property type="entry name" value="Response_reg"/>
    <property type="match status" value="1"/>
</dbReference>
<dbReference type="PROSITE" id="PS50110">
    <property type="entry name" value="RESPONSE_REGULATORY"/>
    <property type="match status" value="1"/>
</dbReference>
<keyword evidence="3" id="KW-0175">Coiled coil</keyword>
<dbReference type="CDD" id="cd17569">
    <property type="entry name" value="REC_HupR-like"/>
    <property type="match status" value="1"/>
</dbReference>
<dbReference type="SUPFAM" id="SSF52172">
    <property type="entry name" value="CheY-like"/>
    <property type="match status" value="1"/>
</dbReference>
<feature type="modified residue" description="4-aspartylphosphate" evidence="2">
    <location>
        <position position="55"/>
    </location>
</feature>
<evidence type="ECO:0000313" key="6">
    <source>
        <dbReference type="Proteomes" id="UP000469346"/>
    </source>
</evidence>
<dbReference type="InterPro" id="IPR035965">
    <property type="entry name" value="PAS-like_dom_sf"/>
</dbReference>
<proteinExistence type="predicted"/>
<dbReference type="InterPro" id="IPR001789">
    <property type="entry name" value="Sig_transdc_resp-reg_receiver"/>
</dbReference>
<dbReference type="SMART" id="SM00448">
    <property type="entry name" value="REC"/>
    <property type="match status" value="1"/>
</dbReference>
<evidence type="ECO:0000256" key="2">
    <source>
        <dbReference type="PROSITE-ProRule" id="PRU00169"/>
    </source>
</evidence>
<keyword evidence="1 2" id="KW-0597">Phosphoprotein</keyword>
<organism evidence="5 6">
    <name type="scientific">Dissulfurirhabdus thermomarina</name>
    <dbReference type="NCBI Taxonomy" id="1765737"/>
    <lineage>
        <taxon>Bacteria</taxon>
        <taxon>Deltaproteobacteria</taxon>
        <taxon>Dissulfurirhabdaceae</taxon>
        <taxon>Dissulfurirhabdus</taxon>
    </lineage>
</organism>
<dbReference type="Proteomes" id="UP000469346">
    <property type="component" value="Unassembled WGS sequence"/>
</dbReference>
<dbReference type="Gene3D" id="3.30.450.20">
    <property type="entry name" value="PAS domain"/>
    <property type="match status" value="1"/>
</dbReference>
<protein>
    <submittedName>
        <fullName evidence="5">Response regulator</fullName>
    </submittedName>
</protein>
<dbReference type="Gene3D" id="3.40.50.2300">
    <property type="match status" value="1"/>
</dbReference>
<dbReference type="PANTHER" id="PTHR44591:SF19">
    <property type="entry name" value="TWO-COMPONENT RESPONSE REGULATOR-RELATED"/>
    <property type="match status" value="1"/>
</dbReference>
<dbReference type="SUPFAM" id="SSF55785">
    <property type="entry name" value="PYP-like sensor domain (PAS domain)"/>
    <property type="match status" value="1"/>
</dbReference>
<comment type="caution">
    <text evidence="5">The sequence shown here is derived from an EMBL/GenBank/DDBJ whole genome shotgun (WGS) entry which is preliminary data.</text>
</comment>
<name>A0A6N9TPZ8_DISTH</name>
<dbReference type="RefSeq" id="WP_163297969.1">
    <property type="nucleotide sequence ID" value="NZ_JAAGRR010000018.1"/>
</dbReference>
<feature type="domain" description="Response regulatory" evidence="4">
    <location>
        <begin position="6"/>
        <end position="121"/>
    </location>
</feature>
<evidence type="ECO:0000256" key="3">
    <source>
        <dbReference type="SAM" id="Coils"/>
    </source>
</evidence>
<dbReference type="AlphaFoldDB" id="A0A6N9TPZ8"/>
<gene>
    <name evidence="5" type="ORF">G3N55_02960</name>
</gene>